<dbReference type="Ensembl" id="ENSORLT00000002136.2">
    <property type="protein sequence ID" value="ENSORLP00000002135.2"/>
    <property type="gene ID" value="ENSORLG00000001719.2"/>
</dbReference>
<reference evidence="3" key="3">
    <citation type="submission" date="2025-09" db="UniProtKB">
        <authorList>
            <consortium name="Ensembl"/>
        </authorList>
    </citation>
    <scope>IDENTIFICATION</scope>
    <source>
        <strain evidence="3">Hd-rR</strain>
    </source>
</reference>
<dbReference type="Pfam" id="PF02137">
    <property type="entry name" value="A_deamin"/>
    <property type="match status" value="1"/>
</dbReference>
<evidence type="ECO:0000259" key="2">
    <source>
        <dbReference type="PROSITE" id="PS50141"/>
    </source>
</evidence>
<dbReference type="FunCoup" id="H2L8G3">
    <property type="interactions" value="313"/>
</dbReference>
<dbReference type="AlphaFoldDB" id="H2L8G3"/>
<dbReference type="Proteomes" id="UP000001038">
    <property type="component" value="Chromosome 14"/>
</dbReference>
<gene>
    <name evidence="3" type="primary">LOC101155625</name>
</gene>
<dbReference type="GO" id="GO:0003725">
    <property type="term" value="F:double-stranded RNA binding"/>
    <property type="evidence" value="ECO:0000318"/>
    <property type="project" value="GO_Central"/>
</dbReference>
<dbReference type="GeneTree" id="ENSGT00940000166947"/>
<keyword evidence="4" id="KW-1185">Reference proteome</keyword>
<reference evidence="3 4" key="1">
    <citation type="journal article" date="2007" name="Nature">
        <title>The medaka draft genome and insights into vertebrate genome evolution.</title>
        <authorList>
            <person name="Kasahara M."/>
            <person name="Naruse K."/>
            <person name="Sasaki S."/>
            <person name="Nakatani Y."/>
            <person name="Qu W."/>
            <person name="Ahsan B."/>
            <person name="Yamada T."/>
            <person name="Nagayasu Y."/>
            <person name="Doi K."/>
            <person name="Kasai Y."/>
            <person name="Jindo T."/>
            <person name="Kobayashi D."/>
            <person name="Shimada A."/>
            <person name="Toyoda A."/>
            <person name="Kuroki Y."/>
            <person name="Fujiyama A."/>
            <person name="Sasaki T."/>
            <person name="Shimizu A."/>
            <person name="Asakawa S."/>
            <person name="Shimizu N."/>
            <person name="Hashimoto S."/>
            <person name="Yang J."/>
            <person name="Lee Y."/>
            <person name="Matsushima K."/>
            <person name="Sugano S."/>
            <person name="Sakaizumi M."/>
            <person name="Narita T."/>
            <person name="Ohishi K."/>
            <person name="Haga S."/>
            <person name="Ohta F."/>
            <person name="Nomoto H."/>
            <person name="Nogata K."/>
            <person name="Morishita T."/>
            <person name="Endo T."/>
            <person name="Shin-I T."/>
            <person name="Takeda H."/>
            <person name="Morishita S."/>
            <person name="Kohara Y."/>
        </authorList>
    </citation>
    <scope>NUCLEOTIDE SEQUENCE [LARGE SCALE GENOMIC DNA]</scope>
    <source>
        <strain evidence="3 4">Hd-rR</strain>
    </source>
</reference>
<dbReference type="STRING" id="8090.ENSORLP00000002135"/>
<dbReference type="Bgee" id="ENSORLG00000001719">
    <property type="expression patterns" value="Expressed in animal zygote and 7 other cell types or tissues"/>
</dbReference>
<protein>
    <submittedName>
        <fullName evidence="3">Adenosine deaminase domain containing 2</fullName>
    </submittedName>
</protein>
<evidence type="ECO:0000256" key="1">
    <source>
        <dbReference type="SAM" id="MobiDB-lite"/>
    </source>
</evidence>
<accession>H2L8G3</accession>
<name>H2L8G3_ORYLA</name>
<sequence length="584" mass="65152">MIERYLLKESRDYAFSPSFLKADCWVGTSPLLSSRRTFVFYSLGKGPGFLGSMANLNAVNYNPRGGISASWLKRNDCEPTFVCCRSKVPDADEKPSNGNVDGQRNITDDAEFHKCSQEAGIYEGGERQTISGTSELECKSKLTSDNLLGSKEEDSDDDDDDPADMSHFGMSPVEDILSDEELRLDQRNHLNAQDEITKDKVWQTDWHSNHIAALSNENFDNLLERCPDFQGCKSHMAAFLLTREVRDTAGRLCWRYRVVALGAGRSICAKWLCYNGTMVHDCHAIIIARRALLRFLYKELLLFFDADPKARESSIFEESADKHQLQLKPQIGLHLYTSHFPEGTTKNFSFQSSLNMKTTTKLQYHTNGALVPIVYLDPSLWSAKVCCLSESNKLCRWTVTGVQGALLSHFIQPLYITSMVIGVSNISITDVSDINNQLGDGWQSFLPSPYKRQSILFLCVEPAGPKGTSPLQGKLSINWCLGDADIEVLDASKGTVVEGSQCVSGPDSSSRVCKRALYSYFRQVAQLAGHTRLLKLPTYLSAKAESTKYQAVKGLVKQQFLSIGAGPWNSKNLTSSVVWWTPQF</sequence>
<organism evidence="3 4">
    <name type="scientific">Oryzias latipes</name>
    <name type="common">Japanese rice fish</name>
    <name type="synonym">Japanese killifish</name>
    <dbReference type="NCBI Taxonomy" id="8090"/>
    <lineage>
        <taxon>Eukaryota</taxon>
        <taxon>Metazoa</taxon>
        <taxon>Chordata</taxon>
        <taxon>Craniata</taxon>
        <taxon>Vertebrata</taxon>
        <taxon>Euteleostomi</taxon>
        <taxon>Actinopterygii</taxon>
        <taxon>Neopterygii</taxon>
        <taxon>Teleostei</taxon>
        <taxon>Neoteleostei</taxon>
        <taxon>Acanthomorphata</taxon>
        <taxon>Ovalentaria</taxon>
        <taxon>Atherinomorphae</taxon>
        <taxon>Beloniformes</taxon>
        <taxon>Adrianichthyidae</taxon>
        <taxon>Oryziinae</taxon>
        <taxon>Oryzias</taxon>
    </lineage>
</organism>
<dbReference type="GO" id="GO:0003726">
    <property type="term" value="F:double-stranded RNA adenosine deaminase activity"/>
    <property type="evidence" value="ECO:0000318"/>
    <property type="project" value="GO_Central"/>
</dbReference>
<dbReference type="PROSITE" id="PS50141">
    <property type="entry name" value="A_DEAMIN_EDITASE"/>
    <property type="match status" value="1"/>
</dbReference>
<dbReference type="InterPro" id="IPR002466">
    <property type="entry name" value="A_deamin"/>
</dbReference>
<dbReference type="InParanoid" id="H2L8G3"/>
<dbReference type="GO" id="GO:0006382">
    <property type="term" value="P:adenosine to inosine editing"/>
    <property type="evidence" value="ECO:0000318"/>
    <property type="project" value="GO_Central"/>
</dbReference>
<reference evidence="3" key="2">
    <citation type="submission" date="2025-08" db="UniProtKB">
        <authorList>
            <consortium name="Ensembl"/>
        </authorList>
    </citation>
    <scope>IDENTIFICATION</scope>
    <source>
        <strain evidence="3">Hd-rR</strain>
    </source>
</reference>
<dbReference type="GO" id="GO:0008251">
    <property type="term" value="F:tRNA-specific adenosine deaminase activity"/>
    <property type="evidence" value="ECO:0000318"/>
    <property type="project" value="GO_Central"/>
</dbReference>
<dbReference type="HOGENOM" id="CLU_005382_3_0_1"/>
<proteinExistence type="predicted"/>
<dbReference type="SMART" id="SM00552">
    <property type="entry name" value="ADEAMc"/>
    <property type="match status" value="1"/>
</dbReference>
<dbReference type="GO" id="GO:0006396">
    <property type="term" value="P:RNA processing"/>
    <property type="evidence" value="ECO:0000318"/>
    <property type="project" value="GO_Central"/>
</dbReference>
<dbReference type="GO" id="GO:0005730">
    <property type="term" value="C:nucleolus"/>
    <property type="evidence" value="ECO:0000318"/>
    <property type="project" value="GO_Central"/>
</dbReference>
<feature type="region of interest" description="Disordered" evidence="1">
    <location>
        <begin position="145"/>
        <end position="170"/>
    </location>
</feature>
<evidence type="ECO:0000313" key="4">
    <source>
        <dbReference type="Proteomes" id="UP000001038"/>
    </source>
</evidence>
<feature type="compositionally biased region" description="Acidic residues" evidence="1">
    <location>
        <begin position="153"/>
        <end position="163"/>
    </location>
</feature>
<dbReference type="PANTHER" id="PTHR10910">
    <property type="entry name" value="EUKARYOTE SPECIFIC DSRNA BINDING PROTEIN"/>
    <property type="match status" value="1"/>
</dbReference>
<dbReference type="eggNOG" id="KOG2777">
    <property type="taxonomic scope" value="Eukaryota"/>
</dbReference>
<dbReference type="PANTHER" id="PTHR10910:SF106">
    <property type="entry name" value="ADENOSINE DEAMINASE DOMAIN-CONTAINING PROTEIN 2"/>
    <property type="match status" value="1"/>
</dbReference>
<feature type="domain" description="A to I editase" evidence="2">
    <location>
        <begin position="260"/>
        <end position="571"/>
    </location>
</feature>
<dbReference type="GO" id="GO:0005737">
    <property type="term" value="C:cytoplasm"/>
    <property type="evidence" value="ECO:0000318"/>
    <property type="project" value="GO_Central"/>
</dbReference>
<evidence type="ECO:0000313" key="3">
    <source>
        <dbReference type="Ensembl" id="ENSORLP00000002135.2"/>
    </source>
</evidence>